<dbReference type="InterPro" id="IPR022452">
    <property type="entry name" value="MqsA"/>
</dbReference>
<organism evidence="1">
    <name type="scientific">Pluralibacter gergoviae</name>
    <name type="common">Enterobacter gergoviae</name>
    <dbReference type="NCBI Taxonomy" id="61647"/>
    <lineage>
        <taxon>Bacteria</taxon>
        <taxon>Pseudomonadati</taxon>
        <taxon>Pseudomonadota</taxon>
        <taxon>Gammaproteobacteria</taxon>
        <taxon>Enterobacterales</taxon>
        <taxon>Enterobacteriaceae</taxon>
        <taxon>Pluralibacter</taxon>
    </lineage>
</organism>
<evidence type="ECO:0000313" key="1">
    <source>
        <dbReference type="EMBL" id="EML1471036.1"/>
    </source>
</evidence>
<dbReference type="CDD" id="cd00093">
    <property type="entry name" value="HTH_XRE"/>
    <property type="match status" value="1"/>
</dbReference>
<name>A0AAI9DJN7_PLUGE</name>
<gene>
    <name evidence="1" type="ORF">QEG54_001746</name>
</gene>
<reference evidence="1" key="1">
    <citation type="submission" date="2024-02" db="EMBL/GenBank/DDBJ databases">
        <authorList>
            <consortium name="Clinical and Environmental Microbiology Branch: Whole genome sequencing antimicrobial resistance pathogens in the healthcare setting"/>
        </authorList>
    </citation>
    <scope>NUCLEOTIDE SEQUENCE</scope>
    <source>
        <strain evidence="1">2021DK-00143</strain>
    </source>
</reference>
<dbReference type="InterPro" id="IPR032758">
    <property type="entry name" value="MqsA/HigA-2"/>
</dbReference>
<protein>
    <submittedName>
        <fullName evidence="1">Type II toxin-antitoxin system MqsA family antitoxin</fullName>
    </submittedName>
</protein>
<dbReference type="InterPro" id="IPR010982">
    <property type="entry name" value="Lambda_DNA-bd_dom_sf"/>
</dbReference>
<accession>A0AAI9DJN7</accession>
<sequence>MECPVCGEGHLTRRVQMSPIIYRGVTKQVEDHFSVCDACGLEQADAKALKQNKRAVIKAKKEVDGLLSGAEVLAIRKRLGINQEQASRIFGGGPTAFTKYENDDVAQSEAMDKLIRVADEFLVVFNKLCACADVVPASAINGRPGSASSIADNINA</sequence>
<dbReference type="Pfam" id="PF15731">
    <property type="entry name" value="MqsA_antitoxin"/>
    <property type="match status" value="1"/>
</dbReference>
<dbReference type="AlphaFoldDB" id="A0AAI9DJN7"/>
<dbReference type="GO" id="GO:0003677">
    <property type="term" value="F:DNA binding"/>
    <property type="evidence" value="ECO:0007669"/>
    <property type="project" value="InterPro"/>
</dbReference>
<dbReference type="EMBL" id="ABLOKC030000007">
    <property type="protein sequence ID" value="EML1471036.1"/>
    <property type="molecule type" value="Genomic_DNA"/>
</dbReference>
<proteinExistence type="predicted"/>
<dbReference type="InterPro" id="IPR001387">
    <property type="entry name" value="Cro/C1-type_HTH"/>
</dbReference>
<comment type="caution">
    <text evidence="1">The sequence shown here is derived from an EMBL/GenBank/DDBJ whole genome shotgun (WGS) entry which is preliminary data.</text>
</comment>
<dbReference type="Gene3D" id="3.10.20.860">
    <property type="match status" value="1"/>
</dbReference>
<dbReference type="NCBIfam" id="TIGR03830">
    <property type="entry name" value="CxxCG_CxxCG_HTH"/>
    <property type="match status" value="1"/>
</dbReference>
<dbReference type="Gene3D" id="1.10.260.40">
    <property type="entry name" value="lambda repressor-like DNA-binding domains"/>
    <property type="match status" value="1"/>
</dbReference>